<evidence type="ECO:0000313" key="2">
    <source>
        <dbReference type="Proteomes" id="UP000095767"/>
    </source>
</evidence>
<gene>
    <name evidence="1" type="ORF">BAE44_0001172</name>
</gene>
<evidence type="ECO:0000313" key="1">
    <source>
        <dbReference type="EMBL" id="OEL37810.1"/>
    </source>
</evidence>
<comment type="caution">
    <text evidence="1">The sequence shown here is derived from an EMBL/GenBank/DDBJ whole genome shotgun (WGS) entry which is preliminary data.</text>
</comment>
<proteinExistence type="predicted"/>
<dbReference type="Proteomes" id="UP000095767">
    <property type="component" value="Unassembled WGS sequence"/>
</dbReference>
<dbReference type="OrthoDB" id="1022043at2759"/>
<dbReference type="AlphaFoldDB" id="A0A1E5WL11"/>
<feature type="non-terminal residue" evidence="1">
    <location>
        <position position="1"/>
    </location>
</feature>
<keyword evidence="2" id="KW-1185">Reference proteome</keyword>
<organism evidence="1 2">
    <name type="scientific">Dichanthelium oligosanthes</name>
    <dbReference type="NCBI Taxonomy" id="888268"/>
    <lineage>
        <taxon>Eukaryota</taxon>
        <taxon>Viridiplantae</taxon>
        <taxon>Streptophyta</taxon>
        <taxon>Embryophyta</taxon>
        <taxon>Tracheophyta</taxon>
        <taxon>Spermatophyta</taxon>
        <taxon>Magnoliopsida</taxon>
        <taxon>Liliopsida</taxon>
        <taxon>Poales</taxon>
        <taxon>Poaceae</taxon>
        <taxon>PACMAD clade</taxon>
        <taxon>Panicoideae</taxon>
        <taxon>Panicodae</taxon>
        <taxon>Paniceae</taxon>
        <taxon>Dichantheliinae</taxon>
        <taxon>Dichanthelium</taxon>
    </lineage>
</organism>
<protein>
    <submittedName>
        <fullName evidence="1">Uncharacterized protein</fullName>
    </submittedName>
</protein>
<reference evidence="1 2" key="1">
    <citation type="submission" date="2016-09" db="EMBL/GenBank/DDBJ databases">
        <title>The draft genome of Dichanthelium oligosanthes: A C3 panicoid grass species.</title>
        <authorList>
            <person name="Studer A.J."/>
            <person name="Schnable J.C."/>
            <person name="Brutnell T.P."/>
        </authorList>
    </citation>
    <scope>NUCLEOTIDE SEQUENCE [LARGE SCALE GENOMIC DNA]</scope>
    <source>
        <strain evidence="2">cv. Kellogg 1175</strain>
        <tissue evidence="1">Leaf</tissue>
    </source>
</reference>
<dbReference type="EMBL" id="LWDX02004135">
    <property type="protein sequence ID" value="OEL37810.1"/>
    <property type="molecule type" value="Genomic_DNA"/>
</dbReference>
<accession>A0A1E5WL11</accession>
<sequence>LCSAYLNVSKDPIVGVNQTMELYWDRIQHYFVHHRQGKWERSTDSL</sequence>
<name>A0A1E5WL11_9POAL</name>